<dbReference type="Proteomes" id="UP001187531">
    <property type="component" value="Unassembled WGS sequence"/>
</dbReference>
<dbReference type="Gene3D" id="3.40.1340.10">
    <property type="entry name" value="RNA polymerase, Rpb5, N-terminal domain"/>
    <property type="match status" value="1"/>
</dbReference>
<dbReference type="InterPro" id="IPR036710">
    <property type="entry name" value="RNA_pol_Rpb5_N_sf"/>
</dbReference>
<organism evidence="8 9">
    <name type="scientific">Artemia franciscana</name>
    <name type="common">Brine shrimp</name>
    <name type="synonym">Artemia sanfranciscana</name>
    <dbReference type="NCBI Taxonomy" id="6661"/>
    <lineage>
        <taxon>Eukaryota</taxon>
        <taxon>Metazoa</taxon>
        <taxon>Ecdysozoa</taxon>
        <taxon>Arthropoda</taxon>
        <taxon>Crustacea</taxon>
        <taxon>Branchiopoda</taxon>
        <taxon>Anostraca</taxon>
        <taxon>Artemiidae</taxon>
        <taxon>Artemia</taxon>
    </lineage>
</organism>
<dbReference type="Gene3D" id="3.90.940.20">
    <property type="entry name" value="RPB5-like RNA polymerase subunit"/>
    <property type="match status" value="1"/>
</dbReference>
<dbReference type="GO" id="GO:0005666">
    <property type="term" value="C:RNA polymerase III complex"/>
    <property type="evidence" value="ECO:0007669"/>
    <property type="project" value="TreeGrafter"/>
</dbReference>
<dbReference type="InterPro" id="IPR035913">
    <property type="entry name" value="RPB5-like_sf"/>
</dbReference>
<dbReference type="GO" id="GO:0006366">
    <property type="term" value="P:transcription by RNA polymerase II"/>
    <property type="evidence" value="ECO:0007669"/>
    <property type="project" value="TreeGrafter"/>
</dbReference>
<dbReference type="GO" id="GO:0003899">
    <property type="term" value="F:DNA-directed RNA polymerase activity"/>
    <property type="evidence" value="ECO:0007669"/>
    <property type="project" value="InterPro"/>
</dbReference>
<keyword evidence="9" id="KW-1185">Reference proteome</keyword>
<evidence type="ECO:0000256" key="3">
    <source>
        <dbReference type="ARBA" id="ARBA00023242"/>
    </source>
</evidence>
<gene>
    <name evidence="8" type="ORF">QYM36_011746</name>
</gene>
<dbReference type="GO" id="GO:0003677">
    <property type="term" value="F:DNA binding"/>
    <property type="evidence" value="ECO:0007669"/>
    <property type="project" value="InterPro"/>
</dbReference>
<dbReference type="SUPFAM" id="SSF53036">
    <property type="entry name" value="Eukaryotic RPB5 N-terminal domain"/>
    <property type="match status" value="1"/>
</dbReference>
<keyword evidence="3" id="KW-0539">Nucleus</keyword>
<dbReference type="SUPFAM" id="SSF55287">
    <property type="entry name" value="RPB5-like RNA polymerase subunit"/>
    <property type="match status" value="1"/>
</dbReference>
<proteinExistence type="inferred from homology"/>
<dbReference type="EMBL" id="JAVRJZ010000015">
    <property type="protein sequence ID" value="KAK2713157.1"/>
    <property type="molecule type" value="Genomic_DNA"/>
</dbReference>
<dbReference type="Pfam" id="PF03871">
    <property type="entry name" value="RNA_pol_Rpb5_N"/>
    <property type="match status" value="1"/>
</dbReference>
<reference evidence="8" key="1">
    <citation type="submission" date="2023-07" db="EMBL/GenBank/DDBJ databases">
        <title>Chromosome-level genome assembly of Artemia franciscana.</title>
        <authorList>
            <person name="Jo E."/>
        </authorList>
    </citation>
    <scope>NUCLEOTIDE SEQUENCE</scope>
    <source>
        <tissue evidence="8">Whole body</tissue>
    </source>
</reference>
<sequence length="162" mass="19004">LCRQRGYYVDQRDLDQTVRSFKWAFGHRPRRALSFAVPHFKKKKGSLGVFFSEEPANLRTFTMYYQMVEEDNAMRSSGKITRIVVVVQRGPTPPKRKIGDIVFETFQDHELFNISENELVPDHVILTPEEKTELLMQYDENQLPRLQADDFAARYFGVERGQ</sequence>
<evidence type="ECO:0000313" key="8">
    <source>
        <dbReference type="EMBL" id="KAK2713157.1"/>
    </source>
</evidence>
<comment type="similarity">
    <text evidence="4">Belongs to the archaeal Rpo5/eukaryotic RPB5 RNA polymerase subunit family.</text>
</comment>
<name>A0AA88L1N1_ARTSF</name>
<dbReference type="Pfam" id="PF01191">
    <property type="entry name" value="RNA_pol_Rpb5_C"/>
    <property type="match status" value="1"/>
</dbReference>
<evidence type="ECO:0000256" key="4">
    <source>
        <dbReference type="ARBA" id="ARBA00025765"/>
    </source>
</evidence>
<dbReference type="PANTHER" id="PTHR10535:SF0">
    <property type="entry name" value="DNA-DIRECTED RNA POLYMERASES I, II, AND III SUBUNIT RPABC1"/>
    <property type="match status" value="1"/>
</dbReference>
<dbReference type="InterPro" id="IPR005571">
    <property type="entry name" value="RNA_pol_Rpb5_N"/>
</dbReference>
<dbReference type="GO" id="GO:0005665">
    <property type="term" value="C:RNA polymerase II, core complex"/>
    <property type="evidence" value="ECO:0007669"/>
    <property type="project" value="TreeGrafter"/>
</dbReference>
<comment type="subcellular location">
    <subcellularLocation>
        <location evidence="1">Nucleus</location>
    </subcellularLocation>
</comment>
<dbReference type="GO" id="GO:0042797">
    <property type="term" value="P:tRNA transcription by RNA polymerase III"/>
    <property type="evidence" value="ECO:0007669"/>
    <property type="project" value="TreeGrafter"/>
</dbReference>
<dbReference type="GO" id="GO:0006362">
    <property type="term" value="P:transcription elongation by RNA polymerase I"/>
    <property type="evidence" value="ECO:0007669"/>
    <property type="project" value="TreeGrafter"/>
</dbReference>
<dbReference type="AlphaFoldDB" id="A0AA88L1N1"/>
<comment type="caution">
    <text evidence="8">The sequence shown here is derived from an EMBL/GenBank/DDBJ whole genome shotgun (WGS) entry which is preliminary data.</text>
</comment>
<dbReference type="InterPro" id="IPR000783">
    <property type="entry name" value="RNA_pol_subH/Rpb5_C"/>
</dbReference>
<dbReference type="InterPro" id="IPR014381">
    <property type="entry name" value="Arch_Rpo5/euc_Rpb5"/>
</dbReference>
<dbReference type="GO" id="GO:0005736">
    <property type="term" value="C:RNA polymerase I complex"/>
    <property type="evidence" value="ECO:0007669"/>
    <property type="project" value="TreeGrafter"/>
</dbReference>
<evidence type="ECO:0000256" key="5">
    <source>
        <dbReference type="ARBA" id="ARBA00032836"/>
    </source>
</evidence>
<evidence type="ECO:0000256" key="2">
    <source>
        <dbReference type="ARBA" id="ARBA00023163"/>
    </source>
</evidence>
<evidence type="ECO:0000259" key="6">
    <source>
        <dbReference type="Pfam" id="PF01191"/>
    </source>
</evidence>
<evidence type="ECO:0000313" key="9">
    <source>
        <dbReference type="Proteomes" id="UP001187531"/>
    </source>
</evidence>
<dbReference type="PANTHER" id="PTHR10535">
    <property type="entry name" value="DNA-DIRECTED RNA POLYMERASES I, II, AND III SUBUNIT RPABC1"/>
    <property type="match status" value="1"/>
</dbReference>
<accession>A0AA88L1N1</accession>
<feature type="non-terminal residue" evidence="8">
    <location>
        <position position="1"/>
    </location>
</feature>
<evidence type="ECO:0000259" key="7">
    <source>
        <dbReference type="Pfam" id="PF03871"/>
    </source>
</evidence>
<feature type="domain" description="RNA polymerase Rpb5 N-terminal" evidence="7">
    <location>
        <begin position="1"/>
        <end position="56"/>
    </location>
</feature>
<feature type="non-terminal residue" evidence="8">
    <location>
        <position position="162"/>
    </location>
</feature>
<feature type="domain" description="RNA polymerase subunit H/Rpb5 C-terminal" evidence="6">
    <location>
        <begin position="112"/>
        <end position="162"/>
    </location>
</feature>
<dbReference type="PIRSF" id="PIRSF000747">
    <property type="entry name" value="RPB5"/>
    <property type="match status" value="1"/>
</dbReference>
<protein>
    <recommendedName>
        <fullName evidence="5">RPB5 homolog</fullName>
    </recommendedName>
</protein>
<keyword evidence="2" id="KW-0804">Transcription</keyword>
<evidence type="ECO:0000256" key="1">
    <source>
        <dbReference type="ARBA" id="ARBA00004123"/>
    </source>
</evidence>